<feature type="active site" evidence="15">
    <location>
        <position position="50"/>
    </location>
</feature>
<dbReference type="GO" id="GO:0042802">
    <property type="term" value="F:identical protein binding"/>
    <property type="evidence" value="ECO:0007669"/>
    <property type="project" value="UniProtKB-ARBA"/>
</dbReference>
<organism evidence="18 19">
    <name type="scientific">candidate division WWE3 bacterium CG23_combo_of_CG06-09_8_20_14_all_40_14</name>
    <dbReference type="NCBI Taxonomy" id="1975095"/>
    <lineage>
        <taxon>Bacteria</taxon>
        <taxon>Katanobacteria</taxon>
    </lineage>
</organism>
<keyword evidence="11 15" id="KW-0255">Endonuclease</keyword>
<evidence type="ECO:0000256" key="4">
    <source>
        <dbReference type="ARBA" id="ARBA00011738"/>
    </source>
</evidence>
<keyword evidence="12 15" id="KW-0378">Hydrolase</keyword>
<dbReference type="GO" id="GO:0010468">
    <property type="term" value="P:regulation of gene expression"/>
    <property type="evidence" value="ECO:0007669"/>
    <property type="project" value="TreeGrafter"/>
</dbReference>
<dbReference type="GO" id="GO:0046872">
    <property type="term" value="F:metal ion binding"/>
    <property type="evidence" value="ECO:0007669"/>
    <property type="project" value="UniProtKB-KW"/>
</dbReference>
<dbReference type="SMART" id="SM00358">
    <property type="entry name" value="DSRM"/>
    <property type="match status" value="1"/>
</dbReference>
<dbReference type="PROSITE" id="PS50142">
    <property type="entry name" value="RNASE_3_2"/>
    <property type="match status" value="1"/>
</dbReference>
<feature type="binding site" evidence="15">
    <location>
        <position position="46"/>
    </location>
    <ligand>
        <name>Mg(2+)</name>
        <dbReference type="ChEBI" id="CHEBI:18420"/>
    </ligand>
</feature>
<evidence type="ECO:0000256" key="11">
    <source>
        <dbReference type="ARBA" id="ARBA00022759"/>
    </source>
</evidence>
<evidence type="ECO:0000256" key="10">
    <source>
        <dbReference type="ARBA" id="ARBA00022723"/>
    </source>
</evidence>
<accession>A0A2G9XCC7</accession>
<evidence type="ECO:0000256" key="13">
    <source>
        <dbReference type="ARBA" id="ARBA00022842"/>
    </source>
</evidence>
<dbReference type="InterPro" id="IPR011907">
    <property type="entry name" value="RNase_III"/>
</dbReference>
<feature type="active site" evidence="15">
    <location>
        <position position="121"/>
    </location>
</feature>
<evidence type="ECO:0000256" key="2">
    <source>
        <dbReference type="ARBA" id="ARBA00004496"/>
    </source>
</evidence>
<dbReference type="Pfam" id="PF00035">
    <property type="entry name" value="dsrm"/>
    <property type="match status" value="1"/>
</dbReference>
<dbReference type="PROSITE" id="PS00517">
    <property type="entry name" value="RNASE_3_1"/>
    <property type="match status" value="1"/>
</dbReference>
<dbReference type="Gene3D" id="1.10.1520.10">
    <property type="entry name" value="Ribonuclease III domain"/>
    <property type="match status" value="1"/>
</dbReference>
<dbReference type="GO" id="GO:0005737">
    <property type="term" value="C:cytoplasm"/>
    <property type="evidence" value="ECO:0007669"/>
    <property type="project" value="UniProtKB-SubCell"/>
</dbReference>
<evidence type="ECO:0000313" key="19">
    <source>
        <dbReference type="Proteomes" id="UP000231388"/>
    </source>
</evidence>
<name>A0A2G9XCC7_UNCKA</name>
<dbReference type="PANTHER" id="PTHR11207">
    <property type="entry name" value="RIBONUCLEASE III"/>
    <property type="match status" value="1"/>
</dbReference>
<reference evidence="18 19" key="1">
    <citation type="submission" date="2017-09" db="EMBL/GenBank/DDBJ databases">
        <title>Depth-based differentiation of microbial function through sediment-hosted aquifers and enrichment of novel symbionts in the deep terrestrial subsurface.</title>
        <authorList>
            <person name="Probst A.J."/>
            <person name="Ladd B."/>
            <person name="Jarett J.K."/>
            <person name="Geller-Mcgrath D.E."/>
            <person name="Sieber C.M."/>
            <person name="Emerson J.B."/>
            <person name="Anantharaman K."/>
            <person name="Thomas B.C."/>
            <person name="Malmstrom R."/>
            <person name="Stieglmeier M."/>
            <person name="Klingl A."/>
            <person name="Woyke T."/>
            <person name="Ryan C.M."/>
            <person name="Banfield J.F."/>
        </authorList>
    </citation>
    <scope>NUCLEOTIDE SEQUENCE [LARGE SCALE GENOMIC DNA]</scope>
    <source>
        <strain evidence="18">CG23_combo_of_CG06-09_8_20_14_all_40_14</strain>
    </source>
</reference>
<evidence type="ECO:0000256" key="3">
    <source>
        <dbReference type="ARBA" id="ARBA00010183"/>
    </source>
</evidence>
<keyword evidence="5 15" id="KW-0963">Cytoplasm</keyword>
<dbReference type="InterPro" id="IPR014720">
    <property type="entry name" value="dsRBD_dom"/>
</dbReference>
<dbReference type="GO" id="GO:0019843">
    <property type="term" value="F:rRNA binding"/>
    <property type="evidence" value="ECO:0007669"/>
    <property type="project" value="UniProtKB-KW"/>
</dbReference>
<dbReference type="SUPFAM" id="SSF54768">
    <property type="entry name" value="dsRNA-binding domain-like"/>
    <property type="match status" value="1"/>
</dbReference>
<dbReference type="GO" id="GO:0004525">
    <property type="term" value="F:ribonuclease III activity"/>
    <property type="evidence" value="ECO:0007669"/>
    <property type="project" value="UniProtKB-UniRule"/>
</dbReference>
<evidence type="ECO:0000313" key="18">
    <source>
        <dbReference type="EMBL" id="PIP04648.1"/>
    </source>
</evidence>
<dbReference type="GO" id="GO:0008033">
    <property type="term" value="P:tRNA processing"/>
    <property type="evidence" value="ECO:0007669"/>
    <property type="project" value="UniProtKB-KW"/>
</dbReference>
<keyword evidence="9 15" id="KW-0540">Nuclease</keyword>
<dbReference type="Pfam" id="PF14622">
    <property type="entry name" value="Ribonucleas_3_3"/>
    <property type="match status" value="1"/>
</dbReference>
<evidence type="ECO:0000256" key="8">
    <source>
        <dbReference type="ARBA" id="ARBA00022694"/>
    </source>
</evidence>
<dbReference type="EC" id="3.1.26.3" evidence="15"/>
<dbReference type="SMART" id="SM00535">
    <property type="entry name" value="RIBOc"/>
    <property type="match status" value="1"/>
</dbReference>
<evidence type="ECO:0000256" key="1">
    <source>
        <dbReference type="ARBA" id="ARBA00000109"/>
    </source>
</evidence>
<evidence type="ECO:0000256" key="9">
    <source>
        <dbReference type="ARBA" id="ARBA00022722"/>
    </source>
</evidence>
<evidence type="ECO:0000256" key="7">
    <source>
        <dbReference type="ARBA" id="ARBA00022664"/>
    </source>
</evidence>
<dbReference type="CDD" id="cd00593">
    <property type="entry name" value="RIBOc"/>
    <property type="match status" value="1"/>
</dbReference>
<dbReference type="GO" id="GO:0006397">
    <property type="term" value="P:mRNA processing"/>
    <property type="evidence" value="ECO:0007669"/>
    <property type="project" value="UniProtKB-UniRule"/>
</dbReference>
<evidence type="ECO:0000256" key="5">
    <source>
        <dbReference type="ARBA" id="ARBA00022490"/>
    </source>
</evidence>
<comment type="similarity">
    <text evidence="3">Belongs to the ribonuclease III family.</text>
</comment>
<comment type="subunit">
    <text evidence="4 15">Homodimer.</text>
</comment>
<dbReference type="FunFam" id="1.10.1520.10:FF:000001">
    <property type="entry name" value="Ribonuclease 3"/>
    <property type="match status" value="1"/>
</dbReference>
<dbReference type="Proteomes" id="UP000231388">
    <property type="component" value="Unassembled WGS sequence"/>
</dbReference>
<dbReference type="NCBIfam" id="TIGR02191">
    <property type="entry name" value="RNaseIII"/>
    <property type="match status" value="1"/>
</dbReference>
<dbReference type="FunFam" id="3.30.160.20:FF:000003">
    <property type="entry name" value="Ribonuclease 3"/>
    <property type="match status" value="1"/>
</dbReference>
<evidence type="ECO:0000256" key="6">
    <source>
        <dbReference type="ARBA" id="ARBA00022552"/>
    </source>
</evidence>
<keyword evidence="10 15" id="KW-0479">Metal-binding</keyword>
<dbReference type="SUPFAM" id="SSF69065">
    <property type="entry name" value="RNase III domain-like"/>
    <property type="match status" value="1"/>
</dbReference>
<comment type="caution">
    <text evidence="18">The sequence shown here is derived from an EMBL/GenBank/DDBJ whole genome shotgun (WGS) entry which is preliminary data.</text>
</comment>
<dbReference type="CDD" id="cd10845">
    <property type="entry name" value="DSRM_RNAse_III_family"/>
    <property type="match status" value="1"/>
</dbReference>
<sequence>MNIGLAKLEKKLNIIFSNKDILNKALTHRSYLNEHKDSEESNERLEFLGDSILQFLTSEYLYKNYSSPEGLLTSYRAAVVRTESLAEESAKLGVGEFLMLSKGEEATGGRTRPYILANTFEALLGAIYLDQGLEISRKFLEKTIFPKIAGVVKEKKYKDSKSSFQELAQERKNVTPIYKILKEWGPDHDKNFKAGVFITDSMEGTGEGNSKQKAEEAAAQNALEKWEARKLV</sequence>
<feature type="domain" description="RNase III" evidence="17">
    <location>
        <begin position="5"/>
        <end position="132"/>
    </location>
</feature>
<dbReference type="PROSITE" id="PS50137">
    <property type="entry name" value="DS_RBD"/>
    <property type="match status" value="1"/>
</dbReference>
<gene>
    <name evidence="15 18" type="primary">rnc</name>
    <name evidence="18" type="ORF">COX53_01395</name>
</gene>
<dbReference type="EMBL" id="PCQY01000018">
    <property type="protein sequence ID" value="PIP04648.1"/>
    <property type="molecule type" value="Genomic_DNA"/>
</dbReference>
<evidence type="ECO:0000259" key="17">
    <source>
        <dbReference type="PROSITE" id="PS50142"/>
    </source>
</evidence>
<evidence type="ECO:0000259" key="16">
    <source>
        <dbReference type="PROSITE" id="PS50137"/>
    </source>
</evidence>
<comment type="function">
    <text evidence="15">Digests double-stranded RNA. Involved in the processing of primary rRNA transcript to yield the immediate precursors to the large and small rRNAs (23S and 16S). Processes some mRNAs, and tRNAs when they are encoded in the rRNA operon. Processes pre-crRNA and tracrRNA of type II CRISPR loci if present in the organism.</text>
</comment>
<keyword evidence="6 15" id="KW-0698">rRNA processing</keyword>
<keyword evidence="14 15" id="KW-0694">RNA-binding</keyword>
<keyword evidence="15" id="KW-0699">rRNA-binding</keyword>
<keyword evidence="8 15" id="KW-0819">tRNA processing</keyword>
<evidence type="ECO:0000256" key="12">
    <source>
        <dbReference type="ARBA" id="ARBA00022801"/>
    </source>
</evidence>
<evidence type="ECO:0000256" key="14">
    <source>
        <dbReference type="ARBA" id="ARBA00022884"/>
    </source>
</evidence>
<feature type="domain" description="DRBM" evidence="16">
    <location>
        <begin position="159"/>
        <end position="228"/>
    </location>
</feature>
<feature type="binding site" evidence="15">
    <location>
        <position position="118"/>
    </location>
    <ligand>
        <name>Mg(2+)</name>
        <dbReference type="ChEBI" id="CHEBI:18420"/>
    </ligand>
</feature>
<dbReference type="GO" id="GO:0003725">
    <property type="term" value="F:double-stranded RNA binding"/>
    <property type="evidence" value="ECO:0007669"/>
    <property type="project" value="TreeGrafter"/>
</dbReference>
<comment type="cofactor">
    <cofactor evidence="15">
        <name>Mg(2+)</name>
        <dbReference type="ChEBI" id="CHEBI:18420"/>
    </cofactor>
</comment>
<dbReference type="InterPro" id="IPR036389">
    <property type="entry name" value="RNase_III_sf"/>
</dbReference>
<comment type="catalytic activity">
    <reaction evidence="1 15">
        <text>Endonucleolytic cleavage to 5'-phosphomonoester.</text>
        <dbReference type="EC" id="3.1.26.3"/>
    </reaction>
</comment>
<keyword evidence="7 15" id="KW-0507">mRNA processing</keyword>
<dbReference type="Gene3D" id="3.30.160.20">
    <property type="match status" value="1"/>
</dbReference>
<proteinExistence type="inferred from homology"/>
<dbReference type="GO" id="GO:0006364">
    <property type="term" value="P:rRNA processing"/>
    <property type="evidence" value="ECO:0007669"/>
    <property type="project" value="UniProtKB-UniRule"/>
</dbReference>
<protein>
    <recommendedName>
        <fullName evidence="15">Ribonuclease 3</fullName>
        <ecNumber evidence="15">3.1.26.3</ecNumber>
    </recommendedName>
    <alternativeName>
        <fullName evidence="15">Ribonuclease III</fullName>
        <shortName evidence="15">RNase III</shortName>
    </alternativeName>
</protein>
<dbReference type="InterPro" id="IPR000999">
    <property type="entry name" value="RNase_III_dom"/>
</dbReference>
<keyword evidence="13 15" id="KW-0460">Magnesium</keyword>
<dbReference type="AlphaFoldDB" id="A0A2G9XCC7"/>
<comment type="subcellular location">
    <subcellularLocation>
        <location evidence="2 15">Cytoplasm</location>
    </subcellularLocation>
</comment>
<evidence type="ECO:0000256" key="15">
    <source>
        <dbReference type="HAMAP-Rule" id="MF_00104"/>
    </source>
</evidence>
<dbReference type="HAMAP" id="MF_00104">
    <property type="entry name" value="RNase_III"/>
    <property type="match status" value="1"/>
</dbReference>
<feature type="binding site" evidence="15">
    <location>
        <position position="121"/>
    </location>
    <ligand>
        <name>Mg(2+)</name>
        <dbReference type="ChEBI" id="CHEBI:18420"/>
    </ligand>
</feature>
<dbReference type="PANTHER" id="PTHR11207:SF0">
    <property type="entry name" value="RIBONUCLEASE 3"/>
    <property type="match status" value="1"/>
</dbReference>